<comment type="caution">
    <text evidence="2">The sequence shown here is derived from an EMBL/GenBank/DDBJ whole genome shotgun (WGS) entry which is preliminary data.</text>
</comment>
<keyword evidence="2" id="KW-0808">Transferase</keyword>
<dbReference type="SUPFAM" id="SSF53335">
    <property type="entry name" value="S-adenosyl-L-methionine-dependent methyltransferases"/>
    <property type="match status" value="1"/>
</dbReference>
<feature type="domain" description="Methyltransferase type 11" evidence="1">
    <location>
        <begin position="280"/>
        <end position="373"/>
    </location>
</feature>
<dbReference type="CDD" id="cd02440">
    <property type="entry name" value="AdoMet_MTases"/>
    <property type="match status" value="1"/>
</dbReference>
<dbReference type="InterPro" id="IPR013216">
    <property type="entry name" value="Methyltransf_11"/>
</dbReference>
<reference evidence="2 3" key="1">
    <citation type="submission" date="2024-02" db="EMBL/GenBank/DDBJ databases">
        <title>Lysobacter Genome Sequencing and Mining.</title>
        <authorList>
            <person name="Bierman J."/>
            <person name="Walker M.C."/>
        </authorList>
    </citation>
    <scope>NUCLEOTIDE SEQUENCE [LARGE SCALE GENOMIC DNA]</scope>
    <source>
        <strain evidence="2 3">PB6250</strain>
    </source>
</reference>
<dbReference type="PANTHER" id="PTHR43591">
    <property type="entry name" value="METHYLTRANSFERASE"/>
    <property type="match status" value="1"/>
</dbReference>
<protein>
    <submittedName>
        <fullName evidence="2">Class I SAM-dependent methyltransferase</fullName>
        <ecNumber evidence="2">2.1.-.-</ecNumber>
    </submittedName>
</protein>
<keyword evidence="3" id="KW-1185">Reference proteome</keyword>
<dbReference type="GO" id="GO:0008168">
    <property type="term" value="F:methyltransferase activity"/>
    <property type="evidence" value="ECO:0007669"/>
    <property type="project" value="UniProtKB-KW"/>
</dbReference>
<dbReference type="EMBL" id="JBANDL010000002">
    <property type="protein sequence ID" value="MEI2453961.1"/>
    <property type="molecule type" value="Genomic_DNA"/>
</dbReference>
<gene>
    <name evidence="2" type="ORF">V2J18_04625</name>
</gene>
<dbReference type="Pfam" id="PF08241">
    <property type="entry name" value="Methyltransf_11"/>
    <property type="match status" value="1"/>
</dbReference>
<organism evidence="2 3">
    <name type="scientific">Lysobacter firmicutimachus</name>
    <dbReference type="NCBI Taxonomy" id="1792846"/>
    <lineage>
        <taxon>Bacteria</taxon>
        <taxon>Pseudomonadati</taxon>
        <taxon>Pseudomonadota</taxon>
        <taxon>Gammaproteobacteria</taxon>
        <taxon>Lysobacterales</taxon>
        <taxon>Lysobacteraceae</taxon>
        <taxon>Lysobacter</taxon>
    </lineage>
</organism>
<keyword evidence="2" id="KW-0489">Methyltransferase</keyword>
<evidence type="ECO:0000313" key="2">
    <source>
        <dbReference type="EMBL" id="MEI2453961.1"/>
    </source>
</evidence>
<evidence type="ECO:0000313" key="3">
    <source>
        <dbReference type="Proteomes" id="UP001387215"/>
    </source>
</evidence>
<sequence length="463" mass="50704">MTFDVGHVLRRVRNEVARLGGSPEALGGDFLDGGEDSLPRWRPVTPPLERKAAYTLGELLAYSDEAFIENAYMAILRRRPDEGGGRALTEALRSGQLTKIGALGELRWSAEGMLYQTHIDGLLVPYTFFKWSRKRLIGPALRWAHAVLRLGDMPRRAAAGEAAQSRETRELGRLVNTLSLATEARLARVESWVDAATIAAREEARTEKTLFERLARVEAWIDAQAAEKAASESREQALAPLYVRFEEAFRGAPDLIRQRALPYLGMVQAAGLGTAAAPIVDVGCGNGEWLELLRDHGLVGRGIDTNATFVQSCRARGLDAMEGDALALLASMPDESVGAVTGMHIAEHLPFPVLVQLVDECRRVIRPGGMLILETPNPENLLVASHYFYFDPTHRNPLPPLALQWLAGERGFEHVTIERLTIGREIQAPPLLPEDAAGAASINVMLSLLHAAPDYAIVARRGQ</sequence>
<dbReference type="EC" id="2.1.-.-" evidence="2"/>
<accession>A0ABU8CYV9</accession>
<dbReference type="RefSeq" id="WP_336131173.1">
    <property type="nucleotide sequence ID" value="NZ_JBANDL010000002.1"/>
</dbReference>
<dbReference type="Gene3D" id="3.40.50.150">
    <property type="entry name" value="Vaccinia Virus protein VP39"/>
    <property type="match status" value="1"/>
</dbReference>
<dbReference type="InterPro" id="IPR029063">
    <property type="entry name" value="SAM-dependent_MTases_sf"/>
</dbReference>
<evidence type="ECO:0000259" key="1">
    <source>
        <dbReference type="Pfam" id="PF08241"/>
    </source>
</evidence>
<name>A0ABU8CYV9_9GAMM</name>
<dbReference type="GO" id="GO:0032259">
    <property type="term" value="P:methylation"/>
    <property type="evidence" value="ECO:0007669"/>
    <property type="project" value="UniProtKB-KW"/>
</dbReference>
<proteinExistence type="predicted"/>
<dbReference type="Proteomes" id="UP001387215">
    <property type="component" value="Unassembled WGS sequence"/>
</dbReference>